<evidence type="ECO:0000256" key="10">
    <source>
        <dbReference type="RuleBase" id="RU367009"/>
    </source>
</evidence>
<dbReference type="InterPro" id="IPR004898">
    <property type="entry name" value="Pectate_lyase_PlyH/PlyE-like"/>
</dbReference>
<reference evidence="11 12" key="1">
    <citation type="submission" date="2024-02" db="EMBL/GenBank/DDBJ databases">
        <title>A draft genome for the cacao thread blight pathogen Marasmius crinis-equi.</title>
        <authorList>
            <person name="Cohen S.P."/>
            <person name="Baruah I.K."/>
            <person name="Amoako-Attah I."/>
            <person name="Bukari Y."/>
            <person name="Meinhardt L.W."/>
            <person name="Bailey B.A."/>
        </authorList>
    </citation>
    <scope>NUCLEOTIDE SEQUENCE [LARGE SCALE GENOMIC DNA]</scope>
    <source>
        <strain evidence="11 12">GH-76</strain>
    </source>
</reference>
<gene>
    <name evidence="11" type="ORF">V5O48_014583</name>
</gene>
<dbReference type="Proteomes" id="UP001465976">
    <property type="component" value="Unassembled WGS sequence"/>
</dbReference>
<organism evidence="11 12">
    <name type="scientific">Marasmius crinis-equi</name>
    <dbReference type="NCBI Taxonomy" id="585013"/>
    <lineage>
        <taxon>Eukaryota</taxon>
        <taxon>Fungi</taxon>
        <taxon>Dikarya</taxon>
        <taxon>Basidiomycota</taxon>
        <taxon>Agaricomycotina</taxon>
        <taxon>Agaricomycetes</taxon>
        <taxon>Agaricomycetidae</taxon>
        <taxon>Agaricales</taxon>
        <taxon>Marasmiineae</taxon>
        <taxon>Marasmiaceae</taxon>
        <taxon>Marasmius</taxon>
    </lineage>
</organism>
<evidence type="ECO:0000256" key="9">
    <source>
        <dbReference type="ARBA" id="ARBA00025679"/>
    </source>
</evidence>
<keyword evidence="6 10" id="KW-0732">Signal</keyword>
<feature type="chain" id="PRO_5044970799" description="Pectate lyase" evidence="10">
    <location>
        <begin position="19"/>
        <end position="268"/>
    </location>
</feature>
<feature type="signal peptide" evidence="10">
    <location>
        <begin position="1"/>
        <end position="18"/>
    </location>
</feature>
<accession>A0ABR3EWY0</accession>
<dbReference type="InterPro" id="IPR012334">
    <property type="entry name" value="Pectin_lyas_fold"/>
</dbReference>
<dbReference type="PANTHER" id="PTHR33407:SF9">
    <property type="entry name" value="PECTATE LYASE F-RELATED"/>
    <property type="match status" value="1"/>
</dbReference>
<evidence type="ECO:0000256" key="8">
    <source>
        <dbReference type="ARBA" id="ARBA00023239"/>
    </source>
</evidence>
<evidence type="ECO:0000256" key="7">
    <source>
        <dbReference type="ARBA" id="ARBA00022837"/>
    </source>
</evidence>
<proteinExistence type="inferred from homology"/>
<evidence type="ECO:0000313" key="11">
    <source>
        <dbReference type="EMBL" id="KAL0567406.1"/>
    </source>
</evidence>
<comment type="caution">
    <text evidence="11">The sequence shown here is derived from an EMBL/GenBank/DDBJ whole genome shotgun (WGS) entry which is preliminary data.</text>
</comment>
<comment type="function">
    <text evidence="9 10">Pectinolytic enzyme consist of four classes of enzymes: pectin lyase, polygalacturonase, pectin methylesterase and rhamnogalacturonase. Among pectinolytic enzymes, pectin lyase is the most important in depolymerization of pectin, since it cleaves internal glycosidic bonds of highly methylated pectins. Favors pectate, the anion, over pectin, the methyl ester.</text>
</comment>
<keyword evidence="12" id="KW-1185">Reference proteome</keyword>
<evidence type="ECO:0000256" key="1">
    <source>
        <dbReference type="ARBA" id="ARBA00000695"/>
    </source>
</evidence>
<keyword evidence="8 10" id="KW-0456">Lyase</keyword>
<dbReference type="Gene3D" id="2.160.20.10">
    <property type="entry name" value="Single-stranded right-handed beta-helix, Pectin lyase-like"/>
    <property type="match status" value="1"/>
</dbReference>
<comment type="similarity">
    <text evidence="4 10">Belongs to the polysaccharide lyase 3 family.</text>
</comment>
<sequence>MFFKALVALATAAAVVNAAPSPTTTVPDDDIEQFIRRDADAPPFIAPRAASCSFPSPPRTSSLSAAMTITGTFDGGNVRFDRGSGACKGQTEGGDSDAVFLLQSGATLQNVVIGANQAEGVHCLGPCNLLNVWFEDVCEDAITIKQSSGTSNIIGGGAKNADDKVVQHNGGGTVKIDSYCVQTFGKLYRSCGNCSSQVKRTALISQIIGSNGDVLAGVNSNFGDVATLDTASLSLSGVDSICDTFQGNSNGAEPPRLTRDVPNANCKF</sequence>
<name>A0ABR3EWY0_9AGAR</name>
<comment type="subcellular location">
    <subcellularLocation>
        <location evidence="3 10">Secreted</location>
    </subcellularLocation>
</comment>
<evidence type="ECO:0000256" key="5">
    <source>
        <dbReference type="ARBA" id="ARBA00022525"/>
    </source>
</evidence>
<keyword evidence="7 10" id="KW-0106">Calcium</keyword>
<dbReference type="Pfam" id="PF03211">
    <property type="entry name" value="Pectate_lyase"/>
    <property type="match status" value="1"/>
</dbReference>
<dbReference type="InterPro" id="IPR011050">
    <property type="entry name" value="Pectin_lyase_fold/virulence"/>
</dbReference>
<comment type="cofactor">
    <cofactor evidence="2 10">
        <name>Ca(2+)</name>
        <dbReference type="ChEBI" id="CHEBI:29108"/>
    </cofactor>
</comment>
<comment type="catalytic activity">
    <reaction evidence="1 10">
        <text>Eliminative cleavage of (1-&gt;4)-alpha-D-galacturonan to give oligosaccharides with 4-deoxy-alpha-D-galact-4-enuronosyl groups at their non-reducing ends.</text>
        <dbReference type="EC" id="4.2.2.2"/>
    </reaction>
</comment>
<dbReference type="EC" id="4.2.2.2" evidence="10"/>
<evidence type="ECO:0000256" key="3">
    <source>
        <dbReference type="ARBA" id="ARBA00004613"/>
    </source>
</evidence>
<evidence type="ECO:0000313" key="12">
    <source>
        <dbReference type="Proteomes" id="UP001465976"/>
    </source>
</evidence>
<dbReference type="PANTHER" id="PTHR33407">
    <property type="entry name" value="PECTATE LYASE F-RELATED"/>
    <property type="match status" value="1"/>
</dbReference>
<dbReference type="EMBL" id="JBAHYK010001593">
    <property type="protein sequence ID" value="KAL0567406.1"/>
    <property type="molecule type" value="Genomic_DNA"/>
</dbReference>
<keyword evidence="5 10" id="KW-0964">Secreted</keyword>
<evidence type="ECO:0000256" key="6">
    <source>
        <dbReference type="ARBA" id="ARBA00022729"/>
    </source>
</evidence>
<dbReference type="SUPFAM" id="SSF51126">
    <property type="entry name" value="Pectin lyase-like"/>
    <property type="match status" value="1"/>
</dbReference>
<evidence type="ECO:0000256" key="2">
    <source>
        <dbReference type="ARBA" id="ARBA00001913"/>
    </source>
</evidence>
<evidence type="ECO:0000256" key="4">
    <source>
        <dbReference type="ARBA" id="ARBA00006463"/>
    </source>
</evidence>
<protein>
    <recommendedName>
        <fullName evidence="10">Pectate lyase</fullName>
        <ecNumber evidence="10">4.2.2.2</ecNumber>
    </recommendedName>
</protein>